<evidence type="ECO:0000256" key="10">
    <source>
        <dbReference type="ARBA" id="ARBA00023237"/>
    </source>
</evidence>
<evidence type="ECO:0000256" key="7">
    <source>
        <dbReference type="ARBA" id="ARBA00023065"/>
    </source>
</evidence>
<dbReference type="PANTHER" id="PTHR32552:SF81">
    <property type="entry name" value="TONB-DEPENDENT OUTER MEMBRANE RECEPTOR"/>
    <property type="match status" value="1"/>
</dbReference>
<dbReference type="OrthoDB" id="7192131at2"/>
<dbReference type="EMBL" id="SDPV01000001">
    <property type="protein sequence ID" value="RXZ66605.1"/>
    <property type="molecule type" value="Genomic_DNA"/>
</dbReference>
<dbReference type="InterPro" id="IPR036942">
    <property type="entry name" value="Beta-barrel_TonB_sf"/>
</dbReference>
<keyword evidence="3 11" id="KW-1134">Transmembrane beta strand</keyword>
<reference evidence="14 15" key="1">
    <citation type="submission" date="2019-01" db="EMBL/GenBank/DDBJ databases">
        <title>Altererythrobacter rhizovicinus sp. nov., isolated from the rhizosphere soil of Haloxylon ammodendron.</title>
        <authorList>
            <person name="Li H.-P."/>
            <person name="Gou J.-Y."/>
            <person name="Yao D."/>
            <person name="Han Q.-Q."/>
            <person name="Shao K.-Z."/>
            <person name="Zhao Q."/>
            <person name="Zhang J.-L."/>
        </authorList>
    </citation>
    <scope>NUCLEOTIDE SEQUENCE [LARGE SCALE GENOMIC DNA]</scope>
    <source>
        <strain evidence="14 15">AY-3R</strain>
    </source>
</reference>
<evidence type="ECO:0000259" key="13">
    <source>
        <dbReference type="SMART" id="SM00965"/>
    </source>
</evidence>
<dbReference type="InterPro" id="IPR000531">
    <property type="entry name" value="Beta-barrel_TonB"/>
</dbReference>
<dbReference type="SUPFAM" id="SSF56935">
    <property type="entry name" value="Porins"/>
    <property type="match status" value="1"/>
</dbReference>
<sequence>MATPAAAQTRTFDVPAQAAATGIPAVATQAEVQILVSAAAVRGKSIRALKGSMTVDQAIRRIAADAGLRIVSSDERTYALAPAPAQTPSPSASVGPAAEPYHPDVIIVTAQKREESIQDVPIAVTALSSEDLDAQKIEGGSELLRAVPNVNFSKSNFSMYNFSIRGVGTKAISAASDPAVAVSFNNIPLIRNRLFESEFFGMERIEVLRGPQGTLYGRNATAGVVNMIPAMPEYSEFSGQVKAESGSYDTRRLSGHINVPLGNTLAVRGAAMMTKRDGYDFNTYTNKRVNGRDLWSTRLSVGWEPSDNFSASFLWQQFEEDDNRSRTGKQLCTRDPGPTEIGDTTVPYAYMQAKLSQGCLPGSLYDDAAFGAPNLLGSSQIFAAAIQQAGIDPVTGQPVQGLPFDRFPYGGVVQSRNLREIETSYDPVFRAKNDIFQLNFELDLGAVAFHSQTTFAKDSYYSSQDYNRFVSVPLFPDSAALVDGSGNPLPNGGLTPGGIYTDPQLGPSDRWLSVDISQSENEQWFQEVRLTSDMDGPINFNVGANYLNFDTQDDYYVLSNIFTYISEVFLNRRGNVTIDCSRPEIVATECVYVDPNPINQINGEGHNYFRSKNVVEIESWGAFGEFYWDVTEDLKVTIGGRYTKDTKTTTPIPTQLLLGAQDFGQETGNTTGGYISRGFREFAPTVLKSDAFTGRFVVDWQPVTSFSDDTLVYASVSRGYKAGGSNPPRIDVDPAVIQYEPLPADFDPEYVTAFEVGTKNSFAGGRLSLNATAFLNLYKDYQVSQIVDRISLNENFDATTWGAELEAAWSPTERFRVDATLGFLQTRIGDGEQSIDVMNRTQGNEDWVLIRPSPAVPSNCIAPRDKVEIIMNSFLATPPDGGLANFALGSLCAGSIRYGSFDPEREGLPFHALFGFTYDPLTDAPNGGRGFYADLSGNELPNAPHLTFNIGAQYTVPIDAGDWQLTLRGDYYRQSESFARVYNTEIDRLKAWDNVNAAITLVQPEDDFALQLYVKNVFNDAPITDFFLNSDDTGLTTNVFTLDPRIIGFSVTKGF</sequence>
<keyword evidence="2 11" id="KW-0813">Transport</keyword>
<evidence type="ECO:0000256" key="2">
    <source>
        <dbReference type="ARBA" id="ARBA00022448"/>
    </source>
</evidence>
<keyword evidence="10 11" id="KW-0998">Cell outer membrane</keyword>
<dbReference type="Pfam" id="PF07715">
    <property type="entry name" value="Plug"/>
    <property type="match status" value="1"/>
</dbReference>
<keyword evidence="7" id="KW-0406">Ion transport</keyword>
<keyword evidence="14" id="KW-0675">Receptor</keyword>
<dbReference type="Pfam" id="PF00593">
    <property type="entry name" value="TonB_dep_Rec_b-barrel"/>
    <property type="match status" value="2"/>
</dbReference>
<evidence type="ECO:0000256" key="5">
    <source>
        <dbReference type="ARBA" id="ARBA00022692"/>
    </source>
</evidence>
<evidence type="ECO:0000256" key="1">
    <source>
        <dbReference type="ARBA" id="ARBA00004571"/>
    </source>
</evidence>
<dbReference type="GO" id="GO:0009279">
    <property type="term" value="C:cell outer membrane"/>
    <property type="evidence" value="ECO:0007669"/>
    <property type="project" value="UniProtKB-SubCell"/>
</dbReference>
<evidence type="ECO:0000256" key="6">
    <source>
        <dbReference type="ARBA" id="ARBA00023004"/>
    </source>
</evidence>
<dbReference type="Gene3D" id="3.55.50.30">
    <property type="match status" value="1"/>
</dbReference>
<accession>A0A4Q2KMN5</accession>
<evidence type="ECO:0000256" key="8">
    <source>
        <dbReference type="ARBA" id="ARBA00023077"/>
    </source>
</evidence>
<dbReference type="PANTHER" id="PTHR32552">
    <property type="entry name" value="FERRICHROME IRON RECEPTOR-RELATED"/>
    <property type="match status" value="1"/>
</dbReference>
<dbReference type="PROSITE" id="PS52016">
    <property type="entry name" value="TONB_DEPENDENT_REC_3"/>
    <property type="match status" value="1"/>
</dbReference>
<name>A0A4Q2KMN5_9SPHN</name>
<dbReference type="AlphaFoldDB" id="A0A4Q2KMN5"/>
<dbReference type="SMART" id="SM00965">
    <property type="entry name" value="STN"/>
    <property type="match status" value="1"/>
</dbReference>
<evidence type="ECO:0000256" key="11">
    <source>
        <dbReference type="PROSITE-ProRule" id="PRU01360"/>
    </source>
</evidence>
<dbReference type="Gene3D" id="2.40.170.20">
    <property type="entry name" value="TonB-dependent receptor, beta-barrel domain"/>
    <property type="match status" value="3"/>
</dbReference>
<comment type="caution">
    <text evidence="14">The sequence shown here is derived from an EMBL/GenBank/DDBJ whole genome shotgun (WGS) entry which is preliminary data.</text>
</comment>
<evidence type="ECO:0000256" key="12">
    <source>
        <dbReference type="RuleBase" id="RU003357"/>
    </source>
</evidence>
<dbReference type="InterPro" id="IPR011662">
    <property type="entry name" value="Secretin/TonB_short_N"/>
</dbReference>
<keyword evidence="5 11" id="KW-0812">Transmembrane</keyword>
<keyword evidence="15" id="KW-1185">Reference proteome</keyword>
<protein>
    <submittedName>
        <fullName evidence="14">TonB-dependent receptor</fullName>
    </submittedName>
</protein>
<keyword evidence="4" id="KW-0410">Iron transport</keyword>
<evidence type="ECO:0000313" key="15">
    <source>
        <dbReference type="Proteomes" id="UP000293623"/>
    </source>
</evidence>
<evidence type="ECO:0000256" key="9">
    <source>
        <dbReference type="ARBA" id="ARBA00023136"/>
    </source>
</evidence>
<organism evidence="14 15">
    <name type="scientific">Pelagerythrobacter rhizovicinus</name>
    <dbReference type="NCBI Taxonomy" id="2268576"/>
    <lineage>
        <taxon>Bacteria</taxon>
        <taxon>Pseudomonadati</taxon>
        <taxon>Pseudomonadota</taxon>
        <taxon>Alphaproteobacteria</taxon>
        <taxon>Sphingomonadales</taxon>
        <taxon>Erythrobacteraceae</taxon>
        <taxon>Pelagerythrobacter</taxon>
    </lineage>
</organism>
<keyword evidence="9 11" id="KW-0472">Membrane</keyword>
<dbReference type="Proteomes" id="UP000293623">
    <property type="component" value="Unassembled WGS sequence"/>
</dbReference>
<comment type="similarity">
    <text evidence="11 12">Belongs to the TonB-dependent receptor family.</text>
</comment>
<dbReference type="InterPro" id="IPR012910">
    <property type="entry name" value="Plug_dom"/>
</dbReference>
<feature type="domain" description="Secretin/TonB short N-terminal" evidence="13">
    <location>
        <begin position="32"/>
        <end position="83"/>
    </location>
</feature>
<evidence type="ECO:0000256" key="4">
    <source>
        <dbReference type="ARBA" id="ARBA00022496"/>
    </source>
</evidence>
<dbReference type="InterPro" id="IPR039426">
    <property type="entry name" value="TonB-dep_rcpt-like"/>
</dbReference>
<keyword evidence="6" id="KW-0408">Iron</keyword>
<evidence type="ECO:0000256" key="3">
    <source>
        <dbReference type="ARBA" id="ARBA00022452"/>
    </source>
</evidence>
<dbReference type="GO" id="GO:0006826">
    <property type="term" value="P:iron ion transport"/>
    <property type="evidence" value="ECO:0007669"/>
    <property type="project" value="UniProtKB-KW"/>
</dbReference>
<evidence type="ECO:0000313" key="14">
    <source>
        <dbReference type="EMBL" id="RXZ66605.1"/>
    </source>
</evidence>
<comment type="subcellular location">
    <subcellularLocation>
        <location evidence="1 11">Cell outer membrane</location>
        <topology evidence="1 11">Multi-pass membrane protein</topology>
    </subcellularLocation>
</comment>
<proteinExistence type="inferred from homology"/>
<keyword evidence="8 12" id="KW-0798">TonB box</keyword>
<gene>
    <name evidence="14" type="ORF">ETX26_00120</name>
</gene>